<comment type="function">
    <text evidence="10">Binds directly to 23S rRNA. The L1 stalk is quite mobile in the ribosome, and is involved in E site tRNA release.</text>
</comment>
<dbReference type="GO" id="GO:0006412">
    <property type="term" value="P:translation"/>
    <property type="evidence" value="ECO:0007669"/>
    <property type="project" value="UniProtKB-UniRule"/>
</dbReference>
<dbReference type="InterPro" id="IPR002143">
    <property type="entry name" value="Ribosomal_uL1"/>
</dbReference>
<dbReference type="PANTHER" id="PTHR36427:SF3">
    <property type="entry name" value="LARGE RIBOSOMAL SUBUNIT PROTEIN UL1M"/>
    <property type="match status" value="1"/>
</dbReference>
<keyword evidence="13" id="KW-1185">Reference proteome</keyword>
<evidence type="ECO:0000256" key="9">
    <source>
        <dbReference type="ARBA" id="ARBA00035241"/>
    </source>
</evidence>
<protein>
    <recommendedName>
        <fullName evidence="9 10">Large ribosomal subunit protein uL1</fullName>
    </recommendedName>
</protein>
<evidence type="ECO:0000256" key="5">
    <source>
        <dbReference type="ARBA" id="ARBA00022845"/>
    </source>
</evidence>
<reference evidence="13" key="1">
    <citation type="submission" date="2016-02" db="EMBL/GenBank/DDBJ databases">
        <authorList>
            <person name="Sanders J.G."/>
            <person name="Lin J.Y."/>
            <person name="Wertz J.T."/>
            <person name="Russell J.A."/>
            <person name="Moreau C.S."/>
            <person name="Powell S."/>
        </authorList>
    </citation>
    <scope>NUCLEOTIDE SEQUENCE [LARGE SCALE GENOMIC DNA]</scope>
    <source>
        <strain evidence="13">CAG34</strain>
    </source>
</reference>
<evidence type="ECO:0000256" key="3">
    <source>
        <dbReference type="ARBA" id="ARBA00022555"/>
    </source>
</evidence>
<dbReference type="Proteomes" id="UP000070058">
    <property type="component" value="Unassembled WGS sequence"/>
</dbReference>
<dbReference type="EMBL" id="LSZQ01000052">
    <property type="protein sequence ID" value="KXU35150.1"/>
    <property type="molecule type" value="Genomic_DNA"/>
</dbReference>
<keyword evidence="7 10" id="KW-0689">Ribosomal protein</keyword>
<proteinExistence type="inferred from homology"/>
<dbReference type="PROSITE" id="PS01199">
    <property type="entry name" value="RIBOSOMAL_L1"/>
    <property type="match status" value="1"/>
</dbReference>
<dbReference type="InterPro" id="IPR016095">
    <property type="entry name" value="Ribosomal_uL1_3-a/b-sand"/>
</dbReference>
<evidence type="ECO:0000256" key="6">
    <source>
        <dbReference type="ARBA" id="ARBA00022884"/>
    </source>
</evidence>
<keyword evidence="3 10" id="KW-0820">tRNA-binding</keyword>
<dbReference type="GO" id="GO:0019843">
    <property type="term" value="F:rRNA binding"/>
    <property type="evidence" value="ECO:0007669"/>
    <property type="project" value="UniProtKB-UniRule"/>
</dbReference>
<evidence type="ECO:0000256" key="2">
    <source>
        <dbReference type="ARBA" id="ARBA00022491"/>
    </source>
</evidence>
<name>A0A139SKX6_9BACT</name>
<dbReference type="InterPro" id="IPR005878">
    <property type="entry name" value="Ribosom_uL1_bac-type"/>
</dbReference>
<evidence type="ECO:0000256" key="8">
    <source>
        <dbReference type="ARBA" id="ARBA00023274"/>
    </source>
</evidence>
<evidence type="ECO:0000256" key="1">
    <source>
        <dbReference type="ARBA" id="ARBA00010531"/>
    </source>
</evidence>
<dbReference type="PANTHER" id="PTHR36427">
    <property type="entry name" value="54S RIBOSOMAL PROTEIN L1, MITOCHONDRIAL"/>
    <property type="match status" value="1"/>
</dbReference>
<dbReference type="STRING" id="1548207.AXK11_07325"/>
<gene>
    <name evidence="10" type="primary">rplA</name>
    <name evidence="12" type="ORF">AXK11_07325</name>
</gene>
<keyword evidence="4 10" id="KW-0699">rRNA-binding</keyword>
<dbReference type="InterPro" id="IPR023674">
    <property type="entry name" value="Ribosomal_uL1-like"/>
</dbReference>
<dbReference type="RefSeq" id="WP_068630738.1">
    <property type="nucleotide sequence ID" value="NZ_LSZQ01000052.1"/>
</dbReference>
<keyword evidence="8 10" id="KW-0687">Ribonucleoprotein</keyword>
<comment type="subunit">
    <text evidence="10">Part of the 50S ribosomal subunit.</text>
</comment>
<dbReference type="Gene3D" id="3.30.190.20">
    <property type="match status" value="1"/>
</dbReference>
<dbReference type="GO" id="GO:0015934">
    <property type="term" value="C:large ribosomal subunit"/>
    <property type="evidence" value="ECO:0007669"/>
    <property type="project" value="InterPro"/>
</dbReference>
<dbReference type="AlphaFoldDB" id="A0A139SKX6"/>
<dbReference type="NCBIfam" id="TIGR01169">
    <property type="entry name" value="rplA_bact"/>
    <property type="match status" value="1"/>
</dbReference>
<dbReference type="CDD" id="cd00403">
    <property type="entry name" value="Ribosomal_L1"/>
    <property type="match status" value="1"/>
</dbReference>
<evidence type="ECO:0000313" key="12">
    <source>
        <dbReference type="EMBL" id="KXU35150.1"/>
    </source>
</evidence>
<organism evidence="12 13">
    <name type="scientific">Cephaloticoccus primus</name>
    <dbReference type="NCBI Taxonomy" id="1548207"/>
    <lineage>
        <taxon>Bacteria</taxon>
        <taxon>Pseudomonadati</taxon>
        <taxon>Verrucomicrobiota</taxon>
        <taxon>Opitutia</taxon>
        <taxon>Opitutales</taxon>
        <taxon>Opitutaceae</taxon>
        <taxon>Cephaloticoccus</taxon>
    </lineage>
</organism>
<dbReference type="GO" id="GO:0006417">
    <property type="term" value="P:regulation of translation"/>
    <property type="evidence" value="ECO:0007669"/>
    <property type="project" value="UniProtKB-KW"/>
</dbReference>
<dbReference type="SUPFAM" id="SSF56808">
    <property type="entry name" value="Ribosomal protein L1"/>
    <property type="match status" value="1"/>
</dbReference>
<comment type="similarity">
    <text evidence="1 10 11">Belongs to the universal ribosomal protein uL1 family.</text>
</comment>
<evidence type="ECO:0000256" key="10">
    <source>
        <dbReference type="HAMAP-Rule" id="MF_01318"/>
    </source>
</evidence>
<accession>A0A139SKX6</accession>
<keyword evidence="6 10" id="KW-0694">RNA-binding</keyword>
<comment type="function">
    <text evidence="10">Protein L1 is also a translational repressor protein, it controls the translation of the L11 operon by binding to its mRNA.</text>
</comment>
<dbReference type="PIRSF" id="PIRSF002155">
    <property type="entry name" value="Ribosomal_L1"/>
    <property type="match status" value="1"/>
</dbReference>
<dbReference type="InterPro" id="IPR023673">
    <property type="entry name" value="Ribosomal_uL1_CS"/>
</dbReference>
<dbReference type="InterPro" id="IPR028364">
    <property type="entry name" value="Ribosomal_uL1/biogenesis"/>
</dbReference>
<evidence type="ECO:0000256" key="4">
    <source>
        <dbReference type="ARBA" id="ARBA00022730"/>
    </source>
</evidence>
<dbReference type="GO" id="GO:0003735">
    <property type="term" value="F:structural constituent of ribosome"/>
    <property type="evidence" value="ECO:0007669"/>
    <property type="project" value="InterPro"/>
</dbReference>
<evidence type="ECO:0000256" key="7">
    <source>
        <dbReference type="ARBA" id="ARBA00022980"/>
    </source>
</evidence>
<dbReference type="FunFam" id="3.40.50.790:FF:000001">
    <property type="entry name" value="50S ribosomal protein L1"/>
    <property type="match status" value="1"/>
</dbReference>
<keyword evidence="5 10" id="KW-0810">Translation regulation</keyword>
<sequence length="231" mass="24635">MDKHSKRYVSGTQVADLSKEYSLQEAVEILAKFPKTKFDETIELAFRLGVDPTAGEQMVRGTTPLPNGSGKSVRVAVFTEDPEAALAAGADHAGLQDLMAKVSDGWLEFDVAIATTEAMKQVRTLARVLGPKGLMPNPKSGTVTDDIAGGIKAVKAGRVEFKMDKSGNIALGLGKRSFTNEQILENARTVIEAIGKARPATFKGSGYIKSIALSATMSPGLRLASSEFNQY</sequence>
<comment type="caution">
    <text evidence="12">The sequence shown here is derived from an EMBL/GenBank/DDBJ whole genome shotgun (WGS) entry which is preliminary data.</text>
</comment>
<dbReference type="HAMAP" id="MF_01318_B">
    <property type="entry name" value="Ribosomal_uL1_B"/>
    <property type="match status" value="1"/>
</dbReference>
<dbReference type="Gene3D" id="3.40.50.790">
    <property type="match status" value="1"/>
</dbReference>
<evidence type="ECO:0000256" key="11">
    <source>
        <dbReference type="RuleBase" id="RU000659"/>
    </source>
</evidence>
<dbReference type="OrthoDB" id="9803740at2"/>
<dbReference type="Pfam" id="PF00687">
    <property type="entry name" value="Ribosomal_L1"/>
    <property type="match status" value="1"/>
</dbReference>
<evidence type="ECO:0000313" key="13">
    <source>
        <dbReference type="Proteomes" id="UP000070058"/>
    </source>
</evidence>
<dbReference type="GO" id="GO:0000049">
    <property type="term" value="F:tRNA binding"/>
    <property type="evidence" value="ECO:0007669"/>
    <property type="project" value="UniProtKB-KW"/>
</dbReference>
<keyword evidence="2 10" id="KW-0678">Repressor</keyword>